<comment type="caution">
    <text evidence="3">The sequence shown here is derived from an EMBL/GenBank/DDBJ whole genome shotgun (WGS) entry which is preliminary data.</text>
</comment>
<dbReference type="InterPro" id="IPR046758">
    <property type="entry name" value="Sey1/RHD3-like_3HB"/>
</dbReference>
<feature type="compositionally biased region" description="Basic and acidic residues" evidence="1">
    <location>
        <begin position="344"/>
        <end position="363"/>
    </location>
</feature>
<dbReference type="PANTHER" id="PTHR45923">
    <property type="entry name" value="PROTEIN SEY1"/>
    <property type="match status" value="1"/>
</dbReference>
<evidence type="ECO:0000313" key="3">
    <source>
        <dbReference type="EMBL" id="KAJ6764575.1"/>
    </source>
</evidence>
<protein>
    <submittedName>
        <fullName evidence="3">PROTEIN SEY1</fullName>
    </submittedName>
</protein>
<name>A0A9Q0WFA4_9ROSI</name>
<dbReference type="GO" id="GO:0016320">
    <property type="term" value="P:endoplasmic reticulum membrane fusion"/>
    <property type="evidence" value="ECO:0007669"/>
    <property type="project" value="TreeGrafter"/>
</dbReference>
<feature type="domain" description="Sey1/RHD3-like three-helix bundle" evidence="2">
    <location>
        <begin position="2"/>
        <end position="310"/>
    </location>
</feature>
<proteinExistence type="predicted"/>
<organism evidence="3 4">
    <name type="scientific">Salix koriyanagi</name>
    <dbReference type="NCBI Taxonomy" id="2511006"/>
    <lineage>
        <taxon>Eukaryota</taxon>
        <taxon>Viridiplantae</taxon>
        <taxon>Streptophyta</taxon>
        <taxon>Embryophyta</taxon>
        <taxon>Tracheophyta</taxon>
        <taxon>Spermatophyta</taxon>
        <taxon>Magnoliopsida</taxon>
        <taxon>eudicotyledons</taxon>
        <taxon>Gunneridae</taxon>
        <taxon>Pentapetalae</taxon>
        <taxon>rosids</taxon>
        <taxon>fabids</taxon>
        <taxon>Malpighiales</taxon>
        <taxon>Salicaceae</taxon>
        <taxon>Saliceae</taxon>
        <taxon>Salix</taxon>
    </lineage>
</organism>
<accession>A0A9Q0WFA4</accession>
<evidence type="ECO:0000313" key="4">
    <source>
        <dbReference type="Proteomes" id="UP001151752"/>
    </source>
</evidence>
<dbReference type="GO" id="GO:0003924">
    <property type="term" value="F:GTPase activity"/>
    <property type="evidence" value="ECO:0007669"/>
    <property type="project" value="TreeGrafter"/>
</dbReference>
<dbReference type="AlphaFoldDB" id="A0A9Q0WFA4"/>
<dbReference type="PANTHER" id="PTHR45923:SF20">
    <property type="entry name" value="PROTEIN ROOT HAIR DEFECTIVE 3 HOMOLOG 2"/>
    <property type="match status" value="1"/>
</dbReference>
<dbReference type="GO" id="GO:0005783">
    <property type="term" value="C:endoplasmic reticulum"/>
    <property type="evidence" value="ECO:0007669"/>
    <property type="project" value="TreeGrafter"/>
</dbReference>
<feature type="region of interest" description="Disordered" evidence="1">
    <location>
        <begin position="325"/>
        <end position="363"/>
    </location>
</feature>
<reference evidence="3" key="2">
    <citation type="journal article" date="2023" name="Int. J. Mol. Sci.">
        <title>De Novo Assembly and Annotation of 11 Diverse Shrub Willow (Salix) Genomes Reveals Novel Gene Organization in Sex-Linked Regions.</title>
        <authorList>
            <person name="Hyden B."/>
            <person name="Feng K."/>
            <person name="Yates T.B."/>
            <person name="Jawdy S."/>
            <person name="Cereghino C."/>
            <person name="Smart L.B."/>
            <person name="Muchero W."/>
        </authorList>
    </citation>
    <scope>NUCLEOTIDE SEQUENCE</scope>
    <source>
        <tissue evidence="3">Shoot tip</tissue>
    </source>
</reference>
<reference evidence="3" key="1">
    <citation type="submission" date="2022-11" db="EMBL/GenBank/DDBJ databases">
        <authorList>
            <person name="Hyden B.L."/>
            <person name="Feng K."/>
            <person name="Yates T."/>
            <person name="Jawdy S."/>
            <person name="Smart L.B."/>
            <person name="Muchero W."/>
        </authorList>
    </citation>
    <scope>NUCLEOTIDE SEQUENCE</scope>
    <source>
        <tissue evidence="3">Shoot tip</tissue>
    </source>
</reference>
<dbReference type="EMBL" id="JAPFFM010000004">
    <property type="protein sequence ID" value="KAJ6764575.1"/>
    <property type="molecule type" value="Genomic_DNA"/>
</dbReference>
<sequence length="408" mass="45523">MHYDQDVRNAKRRQMESQALEVVRNAYVTILEHLYSNTLESFKTSLEQLLNKGKGFAASARIFAQSCFLVFDQGCEDAAIRQSEWNASEAREKLSRHMLSEMIANYEKQLTDVLADKVESLFEAGETDTWVSVRNLLESKTEVAISEFSYAVVDFKLHKSASDTKLQHLRGYARNVVERKAREAAAAGRVLMRMKDRFAKVFNHDKKSSVWTAEQNIEEIERNALSASLKILEIMAVIRLDKTADQIEHVLFSSLMDGNGSVPASRAASDPLASNAWEEVSPDATLLAPVECNSLWMQFKADIKYIMSQATSAQWWWWGRSGGSSRGTNSHDDSFEARGGSIDGESRARVGSRDERHRTGGVGDAERCRARGDWGGEIFRTANSDSGNCDDDKMDGRAAPAIGVLFLG</sequence>
<dbReference type="InterPro" id="IPR008803">
    <property type="entry name" value="RHD3/Sey1"/>
</dbReference>
<keyword evidence="4" id="KW-1185">Reference proteome</keyword>
<gene>
    <name evidence="3" type="ORF">OIU74_023463</name>
</gene>
<evidence type="ECO:0000256" key="1">
    <source>
        <dbReference type="SAM" id="MobiDB-lite"/>
    </source>
</evidence>
<dbReference type="Pfam" id="PF20428">
    <property type="entry name" value="Sey1_3HB"/>
    <property type="match status" value="1"/>
</dbReference>
<evidence type="ECO:0000259" key="2">
    <source>
        <dbReference type="Pfam" id="PF20428"/>
    </source>
</evidence>
<dbReference type="Proteomes" id="UP001151752">
    <property type="component" value="Chromosome 12"/>
</dbReference>